<reference evidence="3" key="1">
    <citation type="submission" date="2019-08" db="EMBL/GenBank/DDBJ databases">
        <title>Reference gene set and small RNA set construction with multiple tissues from Davidia involucrata Baill.</title>
        <authorList>
            <person name="Yang H."/>
            <person name="Zhou C."/>
            <person name="Li G."/>
            <person name="Wang J."/>
            <person name="Gao P."/>
            <person name="Wang M."/>
            <person name="Wang R."/>
            <person name="Zhao Y."/>
        </authorList>
    </citation>
    <scope>NUCLEOTIDE SEQUENCE</scope>
    <source>
        <tissue evidence="3">Mixed with DoveR01_LX</tissue>
    </source>
</reference>
<dbReference type="PROSITE" id="PS51397">
    <property type="entry name" value="WLM"/>
    <property type="match status" value="1"/>
</dbReference>
<accession>A0A5B7BIW6</accession>
<feature type="compositionally biased region" description="Basic and acidic residues" evidence="1">
    <location>
        <begin position="391"/>
        <end position="405"/>
    </location>
</feature>
<dbReference type="Pfam" id="PF09409">
    <property type="entry name" value="PUB"/>
    <property type="match status" value="1"/>
</dbReference>
<dbReference type="Gene3D" id="3.10.20.90">
    <property type="entry name" value="Phosphatidylinositol 3-kinase Catalytic Subunit, Chain A, domain 1"/>
    <property type="match status" value="1"/>
</dbReference>
<dbReference type="SMART" id="SM00580">
    <property type="entry name" value="PUG"/>
    <property type="match status" value="1"/>
</dbReference>
<evidence type="ECO:0000256" key="1">
    <source>
        <dbReference type="SAM" id="MobiDB-lite"/>
    </source>
</evidence>
<dbReference type="InterPro" id="IPR029071">
    <property type="entry name" value="Ubiquitin-like_domsf"/>
</dbReference>
<sequence>MQQQEGTHNISVTWRGRKFILEMNSSATLKELGHELHKLTDVKADTMRLIVPQSSNRSSKLLSPFSNEHSALSLQETFFLEGRSIRMMGVPEVEVDEVLQNAKTDLRIAGFEEEEKRLKQRMLDRPHASLKLPQGTYIFCDFRTLHIPGIELNPPASEALKRMHMLAADPGIVAIMNKHRWRVGIMTEMAPVGYVGVSPKCILGFNKNHGEEISLRLRTDDLKGFRKYESIKKTLLHELAHMVYSEHDANFYDLDKQLNQEAASLDWTRSKGHTLSGVRHSEWYEDEFYVNNSSNLSQKLGGKTTDQLANARASSVFAAYRRLANASMNISTSKVHEEPDPDDSEFDTHERPDHLDAMGKLNDEPDPDDGYSSQNKFEPDPDDNEGGDAMESERYSESIETRISSEPDPDDIEMTQSLPPLTTGRKLAKTKTCEEPDPDDLEVSLKYGILVECYPNCSREMQKVDGRIQPKKILDEPDPDDCEAKRKKLGYKDVVRPDQDVILVNNTLVNQSKGYKEPDPDDSQANGVAQGEPDPDDNLVPEQGISRIQIDEPDPDDQELQRIQDPVTVVCSRLQKAIEMLQSEVNPSEAATVLQTLFKIIRNVIENPDEMKFKRLRKANPIFQRNVVNYRAAMEILSLIGFSEDIVQDEIGKAETYLVLKRNDPGLLWLAKSSLETCIAY</sequence>
<feature type="domain" description="WLM" evidence="2">
    <location>
        <begin position="135"/>
        <end position="324"/>
    </location>
</feature>
<dbReference type="EMBL" id="GHES01037567">
    <property type="protein sequence ID" value="MPA68126.1"/>
    <property type="molecule type" value="Transcribed_RNA"/>
</dbReference>
<dbReference type="InterPro" id="IPR013536">
    <property type="entry name" value="WLM_dom"/>
</dbReference>
<proteinExistence type="predicted"/>
<dbReference type="CDD" id="cd10463">
    <property type="entry name" value="PUB_WLM"/>
    <property type="match status" value="1"/>
</dbReference>
<dbReference type="Gene3D" id="1.20.58.2190">
    <property type="match status" value="1"/>
</dbReference>
<dbReference type="SUPFAM" id="SSF54236">
    <property type="entry name" value="Ubiquitin-like"/>
    <property type="match status" value="1"/>
</dbReference>
<dbReference type="PANTHER" id="PTHR47796:SF1">
    <property type="entry name" value="OS08G0500800 PROTEIN"/>
    <property type="match status" value="1"/>
</dbReference>
<dbReference type="SUPFAM" id="SSF143503">
    <property type="entry name" value="PUG domain-like"/>
    <property type="match status" value="1"/>
</dbReference>
<feature type="region of interest" description="Disordered" evidence="1">
    <location>
        <begin position="509"/>
        <end position="541"/>
    </location>
</feature>
<organism evidence="3">
    <name type="scientific">Davidia involucrata</name>
    <name type="common">Dove tree</name>
    <dbReference type="NCBI Taxonomy" id="16924"/>
    <lineage>
        <taxon>Eukaryota</taxon>
        <taxon>Viridiplantae</taxon>
        <taxon>Streptophyta</taxon>
        <taxon>Embryophyta</taxon>
        <taxon>Tracheophyta</taxon>
        <taxon>Spermatophyta</taxon>
        <taxon>Magnoliopsida</taxon>
        <taxon>eudicotyledons</taxon>
        <taxon>Gunneridae</taxon>
        <taxon>Pentapetalae</taxon>
        <taxon>asterids</taxon>
        <taxon>Cornales</taxon>
        <taxon>Nyssaceae</taxon>
        <taxon>Davidia</taxon>
    </lineage>
</organism>
<gene>
    <name evidence="3" type="ORF">Din_037567</name>
</gene>
<feature type="region of interest" description="Disordered" evidence="1">
    <location>
        <begin position="330"/>
        <end position="439"/>
    </location>
</feature>
<dbReference type="AlphaFoldDB" id="A0A5B7BIW6"/>
<feature type="compositionally biased region" description="Basic and acidic residues" evidence="1">
    <location>
        <begin position="346"/>
        <end position="363"/>
    </location>
</feature>
<dbReference type="Pfam" id="PF08325">
    <property type="entry name" value="WLM"/>
    <property type="match status" value="1"/>
</dbReference>
<protein>
    <recommendedName>
        <fullName evidence="2">WLM domain-containing protein</fullName>
    </recommendedName>
</protein>
<feature type="compositionally biased region" description="Acidic residues" evidence="1">
    <location>
        <begin position="380"/>
        <end position="390"/>
    </location>
</feature>
<name>A0A5B7BIW6_DAVIN</name>
<dbReference type="InterPro" id="IPR036339">
    <property type="entry name" value="PUB-like_dom_sf"/>
</dbReference>
<dbReference type="PANTHER" id="PTHR47796">
    <property type="entry name" value="ZINC METALLOPROTEINASE-LIKE PROTEIN"/>
    <property type="match status" value="1"/>
</dbReference>
<evidence type="ECO:0000259" key="2">
    <source>
        <dbReference type="PROSITE" id="PS51397"/>
    </source>
</evidence>
<evidence type="ECO:0000313" key="3">
    <source>
        <dbReference type="EMBL" id="MPA68126.1"/>
    </source>
</evidence>
<dbReference type="InterPro" id="IPR018997">
    <property type="entry name" value="PUB_domain"/>
</dbReference>